<protein>
    <recommendedName>
        <fullName evidence="4">Aspartate/glutamate leucyltransferase</fullName>
        <ecNumber evidence="4">2.3.2.29</ecNumber>
    </recommendedName>
</protein>
<keyword evidence="3 4" id="KW-0012">Acyltransferase</keyword>
<dbReference type="PIRSF" id="PIRSF037208">
    <property type="entry name" value="ATE_pro_prd"/>
    <property type="match status" value="1"/>
</dbReference>
<dbReference type="RefSeq" id="WP_092781329.1">
    <property type="nucleotide sequence ID" value="NZ_FNAP01000001.1"/>
</dbReference>
<gene>
    <name evidence="4" type="primary">bpt</name>
    <name evidence="7" type="ORF">SAMN05421720_101425</name>
</gene>
<keyword evidence="8" id="KW-1185">Reference proteome</keyword>
<dbReference type="SUPFAM" id="SSF55729">
    <property type="entry name" value="Acyl-CoA N-acyltransferases (Nat)"/>
    <property type="match status" value="1"/>
</dbReference>
<evidence type="ECO:0000259" key="5">
    <source>
        <dbReference type="Pfam" id="PF04376"/>
    </source>
</evidence>
<comment type="similarity">
    <text evidence="4">Belongs to the R-transferase family. Bpt subfamily.</text>
</comment>
<dbReference type="GO" id="GO:0004057">
    <property type="term" value="F:arginyl-tRNA--protein transferase activity"/>
    <property type="evidence" value="ECO:0007669"/>
    <property type="project" value="InterPro"/>
</dbReference>
<sequence length="241" mass="27225">MDQTPLKRPQFFFTTAPMPCPYLDGRLERKIVTDLSGHGADAVHDALSRAGFRRSHTIAYAPACPECQACVPVRIVVDGFAPKGTLRRIWNANRDVDVDLLPATATAEQYQVFSRYQHCRHGESDMALMGFFDYRSMVEDSPIDTAMAEFRGPDGALLGACLMDRMADGLSAVYSFFDPNVPTKRSLGTHMVLWMVSRARAEGLGYVYLGYWIEESRKMAYKTRFRPLEAFGAKGWYRLRD</sequence>
<dbReference type="PANTHER" id="PTHR21367">
    <property type="entry name" value="ARGININE-TRNA-PROTEIN TRANSFERASE 1"/>
    <property type="match status" value="1"/>
</dbReference>
<dbReference type="AlphaFoldDB" id="A0A1G6XAE0"/>
<keyword evidence="2 4" id="KW-0808">Transferase</keyword>
<dbReference type="InterPro" id="IPR007471">
    <property type="entry name" value="N-end_Aminoacyl_Trfase_N"/>
</dbReference>
<dbReference type="GO" id="GO:0071596">
    <property type="term" value="P:ubiquitin-dependent protein catabolic process via the N-end rule pathway"/>
    <property type="evidence" value="ECO:0007669"/>
    <property type="project" value="InterPro"/>
</dbReference>
<dbReference type="EC" id="2.3.2.29" evidence="4"/>
<comment type="catalytic activity">
    <reaction evidence="4">
        <text>N-terminal L-glutamyl-[protein] + L-leucyl-tRNA(Leu) = N-terminal L-leucyl-L-glutamyl-[protein] + tRNA(Leu) + H(+)</text>
        <dbReference type="Rhea" id="RHEA:50412"/>
        <dbReference type="Rhea" id="RHEA-COMP:9613"/>
        <dbReference type="Rhea" id="RHEA-COMP:9622"/>
        <dbReference type="Rhea" id="RHEA-COMP:12664"/>
        <dbReference type="Rhea" id="RHEA-COMP:12668"/>
        <dbReference type="ChEBI" id="CHEBI:15378"/>
        <dbReference type="ChEBI" id="CHEBI:64721"/>
        <dbReference type="ChEBI" id="CHEBI:78442"/>
        <dbReference type="ChEBI" id="CHEBI:78494"/>
        <dbReference type="ChEBI" id="CHEBI:133041"/>
        <dbReference type="EC" id="2.3.2.29"/>
    </reaction>
</comment>
<dbReference type="Proteomes" id="UP000199412">
    <property type="component" value="Unassembled WGS sequence"/>
</dbReference>
<dbReference type="GO" id="GO:0008914">
    <property type="term" value="F:leucyl-tRNA--protein transferase activity"/>
    <property type="evidence" value="ECO:0007669"/>
    <property type="project" value="UniProtKB-UniRule"/>
</dbReference>
<evidence type="ECO:0000256" key="2">
    <source>
        <dbReference type="ARBA" id="ARBA00022679"/>
    </source>
</evidence>
<accession>A0A1G6XAE0</accession>
<dbReference type="Pfam" id="PF04377">
    <property type="entry name" value="ATE_C"/>
    <property type="match status" value="1"/>
</dbReference>
<reference evidence="7 8" key="1">
    <citation type="submission" date="2016-10" db="EMBL/GenBank/DDBJ databases">
        <authorList>
            <person name="de Groot N.N."/>
        </authorList>
    </citation>
    <scope>NUCLEOTIDE SEQUENCE [LARGE SCALE GENOMIC DNA]</scope>
    <source>
        <strain evidence="7 8">ATCC 700224</strain>
    </source>
</reference>
<proteinExistence type="inferred from homology"/>
<dbReference type="GO" id="GO:0005737">
    <property type="term" value="C:cytoplasm"/>
    <property type="evidence" value="ECO:0007669"/>
    <property type="project" value="UniProtKB-SubCell"/>
</dbReference>
<comment type="subcellular location">
    <subcellularLocation>
        <location evidence="4">Cytoplasm</location>
    </subcellularLocation>
</comment>
<evidence type="ECO:0000256" key="1">
    <source>
        <dbReference type="ARBA" id="ARBA00022490"/>
    </source>
</evidence>
<evidence type="ECO:0000259" key="6">
    <source>
        <dbReference type="Pfam" id="PF04377"/>
    </source>
</evidence>
<dbReference type="NCBIfam" id="NF002346">
    <property type="entry name" value="PRK01305.2-3"/>
    <property type="match status" value="1"/>
</dbReference>
<dbReference type="STRING" id="69960.SAMN05421720_101425"/>
<name>A0A1G6XAE0_9PROT</name>
<evidence type="ECO:0000313" key="8">
    <source>
        <dbReference type="Proteomes" id="UP000199412"/>
    </source>
</evidence>
<dbReference type="InterPro" id="IPR016181">
    <property type="entry name" value="Acyl_CoA_acyltransferase"/>
</dbReference>
<organism evidence="7 8">
    <name type="scientific">Rhodospira trueperi</name>
    <dbReference type="NCBI Taxonomy" id="69960"/>
    <lineage>
        <taxon>Bacteria</taxon>
        <taxon>Pseudomonadati</taxon>
        <taxon>Pseudomonadota</taxon>
        <taxon>Alphaproteobacteria</taxon>
        <taxon>Rhodospirillales</taxon>
        <taxon>Rhodospirillaceae</taxon>
        <taxon>Rhodospira</taxon>
    </lineage>
</organism>
<dbReference type="EMBL" id="FNAP01000001">
    <property type="protein sequence ID" value="SDD75012.1"/>
    <property type="molecule type" value="Genomic_DNA"/>
</dbReference>
<evidence type="ECO:0000256" key="3">
    <source>
        <dbReference type="ARBA" id="ARBA00023315"/>
    </source>
</evidence>
<dbReference type="HAMAP" id="MF_00689">
    <property type="entry name" value="Bpt"/>
    <property type="match status" value="1"/>
</dbReference>
<evidence type="ECO:0000313" key="7">
    <source>
        <dbReference type="EMBL" id="SDD75012.1"/>
    </source>
</evidence>
<keyword evidence="1 4" id="KW-0963">Cytoplasm</keyword>
<dbReference type="PANTHER" id="PTHR21367:SF1">
    <property type="entry name" value="ARGINYL-TRNA--PROTEIN TRANSFERASE 1"/>
    <property type="match status" value="1"/>
</dbReference>
<dbReference type="Pfam" id="PF04376">
    <property type="entry name" value="ATE_N"/>
    <property type="match status" value="1"/>
</dbReference>
<comment type="catalytic activity">
    <reaction evidence="4">
        <text>N-terminal L-aspartyl-[protein] + L-leucyl-tRNA(Leu) = N-terminal L-leucyl-L-aspartyl-[protein] + tRNA(Leu) + H(+)</text>
        <dbReference type="Rhea" id="RHEA:50420"/>
        <dbReference type="Rhea" id="RHEA-COMP:9613"/>
        <dbReference type="Rhea" id="RHEA-COMP:9622"/>
        <dbReference type="Rhea" id="RHEA-COMP:12669"/>
        <dbReference type="Rhea" id="RHEA-COMP:12674"/>
        <dbReference type="ChEBI" id="CHEBI:15378"/>
        <dbReference type="ChEBI" id="CHEBI:64720"/>
        <dbReference type="ChEBI" id="CHEBI:78442"/>
        <dbReference type="ChEBI" id="CHEBI:78494"/>
        <dbReference type="ChEBI" id="CHEBI:133042"/>
        <dbReference type="EC" id="2.3.2.29"/>
    </reaction>
</comment>
<comment type="function">
    <text evidence="4">Functions in the N-end rule pathway of protein degradation where it conjugates Leu from its aminoacyl-tRNA to the N-termini of proteins containing an N-terminal aspartate or glutamate.</text>
</comment>
<dbReference type="InterPro" id="IPR030700">
    <property type="entry name" value="N-end_Aminoacyl_Trfase"/>
</dbReference>
<dbReference type="OrthoDB" id="9782022at2"/>
<dbReference type="InterPro" id="IPR007472">
    <property type="entry name" value="N-end_Aminoacyl_Trfase_C"/>
</dbReference>
<feature type="domain" description="N-end rule aminoacyl transferase C-terminal" evidence="6">
    <location>
        <begin position="108"/>
        <end position="230"/>
    </location>
</feature>
<dbReference type="InterPro" id="IPR017138">
    <property type="entry name" value="Asp_Glu_LeuTrfase"/>
</dbReference>
<feature type="domain" description="N-end aminoacyl transferase N-terminal" evidence="5">
    <location>
        <begin position="19"/>
        <end position="88"/>
    </location>
</feature>
<evidence type="ECO:0000256" key="4">
    <source>
        <dbReference type="HAMAP-Rule" id="MF_00689"/>
    </source>
</evidence>
<dbReference type="NCBIfam" id="NF002343">
    <property type="entry name" value="PRK01305.1-4"/>
    <property type="match status" value="1"/>
</dbReference>